<dbReference type="SMART" id="SM00164">
    <property type="entry name" value="TBC"/>
    <property type="match status" value="1"/>
</dbReference>
<gene>
    <name evidence="4" type="ORF">OEZ85_009138</name>
</gene>
<dbReference type="SUPFAM" id="SSF47923">
    <property type="entry name" value="Ypt/Rab-GAP domain of gyp1p"/>
    <property type="match status" value="2"/>
</dbReference>
<organism evidence="4 5">
    <name type="scientific">Tetradesmus obliquus</name>
    <name type="common">Green alga</name>
    <name type="synonym">Acutodesmus obliquus</name>
    <dbReference type="NCBI Taxonomy" id="3088"/>
    <lineage>
        <taxon>Eukaryota</taxon>
        <taxon>Viridiplantae</taxon>
        <taxon>Chlorophyta</taxon>
        <taxon>core chlorophytes</taxon>
        <taxon>Chlorophyceae</taxon>
        <taxon>CS clade</taxon>
        <taxon>Sphaeropleales</taxon>
        <taxon>Scenedesmaceae</taxon>
        <taxon>Tetradesmus</taxon>
    </lineage>
</organism>
<keyword evidence="1" id="KW-0343">GTPase activation</keyword>
<evidence type="ECO:0000313" key="4">
    <source>
        <dbReference type="EMBL" id="WIA09760.1"/>
    </source>
</evidence>
<dbReference type="Proteomes" id="UP001244341">
    <property type="component" value="Chromosome 1b"/>
</dbReference>
<evidence type="ECO:0000259" key="3">
    <source>
        <dbReference type="PROSITE" id="PS50086"/>
    </source>
</evidence>
<dbReference type="PANTHER" id="PTHR22957">
    <property type="entry name" value="TBC1 DOMAIN FAMILY MEMBER GTPASE-ACTIVATING PROTEIN"/>
    <property type="match status" value="1"/>
</dbReference>
<dbReference type="EMBL" id="CP126208">
    <property type="protein sequence ID" value="WIA09760.1"/>
    <property type="molecule type" value="Genomic_DNA"/>
</dbReference>
<proteinExistence type="predicted"/>
<keyword evidence="5" id="KW-1185">Reference proteome</keyword>
<evidence type="ECO:0000256" key="1">
    <source>
        <dbReference type="ARBA" id="ARBA00022468"/>
    </source>
</evidence>
<evidence type="ECO:0000313" key="5">
    <source>
        <dbReference type="Proteomes" id="UP001244341"/>
    </source>
</evidence>
<feature type="compositionally biased region" description="Polar residues" evidence="2">
    <location>
        <begin position="12"/>
        <end position="26"/>
    </location>
</feature>
<dbReference type="PROSITE" id="PS50086">
    <property type="entry name" value="TBC_RABGAP"/>
    <property type="match status" value="1"/>
</dbReference>
<name>A0ABY8TL43_TETOB</name>
<dbReference type="Pfam" id="PF00566">
    <property type="entry name" value="RabGAP-TBC"/>
    <property type="match status" value="1"/>
</dbReference>
<sequence length="461" mass="50603">MVSHALRLDGSNAGQPGSAGQLSSSHEQLPLLSQAPCDAGFTAVAREASSAAAAAAFGSAGGRAADHQASSAGDAGSYAEEYEEDEDCWASGSHASSSDTFSEVGDPAATEVVYVREGVAVWPSHSRRILGRLSLQLAAVRARAAPPPLSSEELASFLDGDGRLVDEAGFRERVFQAGIEPTARREAWKWLLGVYPAGSSSAQRQQQRLRQQQQYALLQGQWAAVGPEQARRWGKWRERRSRIDKDVARTDRLHPFYRGRDAPQHLAALRDVLRCYCLFNWDLGYCQGMSDLASPLLVAMEGDEVDAFWCFVGLMERMAGNFAQDQAGMHTQLAALRQLVQVLDPQLHALFEARECLNYFFAFRWLLIHFKREFPFDQVLCLWEACWACPLTPHLHLYLAAAVLIQHRRLLLTDPALDFDGLLRFCVGLAGRLELGGCLRLAEALALIAGQAGQELLAGLP</sequence>
<feature type="region of interest" description="Disordered" evidence="2">
    <location>
        <begin position="63"/>
        <end position="103"/>
    </location>
</feature>
<dbReference type="InterPro" id="IPR035969">
    <property type="entry name" value="Rab-GAP_TBC_sf"/>
</dbReference>
<dbReference type="InterPro" id="IPR000195">
    <property type="entry name" value="Rab-GAP-TBC_dom"/>
</dbReference>
<protein>
    <recommendedName>
        <fullName evidence="3">Rab-GAP TBC domain-containing protein</fullName>
    </recommendedName>
</protein>
<accession>A0ABY8TL43</accession>
<evidence type="ECO:0000256" key="2">
    <source>
        <dbReference type="SAM" id="MobiDB-lite"/>
    </source>
</evidence>
<feature type="domain" description="Rab-GAP TBC" evidence="3">
    <location>
        <begin position="178"/>
        <end position="390"/>
    </location>
</feature>
<feature type="region of interest" description="Disordered" evidence="2">
    <location>
        <begin position="1"/>
        <end position="26"/>
    </location>
</feature>
<dbReference type="PANTHER" id="PTHR22957:SF502">
    <property type="entry name" value="SMALL G PROTEIN SIGNALING MODULATOR 2-RELATED"/>
    <property type="match status" value="1"/>
</dbReference>
<dbReference type="Gene3D" id="1.10.472.80">
    <property type="entry name" value="Ypt/Rab-GAP domain of gyp1p, domain 3"/>
    <property type="match status" value="1"/>
</dbReference>
<reference evidence="4 5" key="1">
    <citation type="submission" date="2023-05" db="EMBL/GenBank/DDBJ databases">
        <title>A 100% complete, gapless, phased diploid assembly of the Scenedesmus obliquus UTEX 3031 genome.</title>
        <authorList>
            <person name="Biondi T.C."/>
            <person name="Hanschen E.R."/>
            <person name="Kwon T."/>
            <person name="Eng W."/>
            <person name="Kruse C.P.S."/>
            <person name="Koehler S.I."/>
            <person name="Kunde Y."/>
            <person name="Gleasner C.D."/>
            <person name="You Mak K.T."/>
            <person name="Polle J."/>
            <person name="Hovde B.T."/>
            <person name="Starkenburg S.R."/>
        </authorList>
    </citation>
    <scope>NUCLEOTIDE SEQUENCE [LARGE SCALE GENOMIC DNA]</scope>
    <source>
        <strain evidence="4 5">DOE0152z</strain>
    </source>
</reference>
<dbReference type="Gene3D" id="1.10.8.270">
    <property type="entry name" value="putative rabgap domain of human tbc1 domain family member 14 like domains"/>
    <property type="match status" value="1"/>
</dbReference>